<dbReference type="AlphaFoldDB" id="A0A2M8QXG1"/>
<evidence type="ECO:0000313" key="2">
    <source>
        <dbReference type="EMBL" id="PJG50251.1"/>
    </source>
</evidence>
<dbReference type="SUPFAM" id="SSF46894">
    <property type="entry name" value="C-terminal effector domain of the bipartite response regulators"/>
    <property type="match status" value="1"/>
</dbReference>
<dbReference type="InterPro" id="IPR016032">
    <property type="entry name" value="Sig_transdc_resp-reg_C-effctor"/>
</dbReference>
<name>A0A2M8QXG1_9BRAD</name>
<keyword evidence="3" id="KW-1185">Reference proteome</keyword>
<dbReference type="SMART" id="SM00421">
    <property type="entry name" value="HTH_LUXR"/>
    <property type="match status" value="1"/>
</dbReference>
<dbReference type="OrthoDB" id="256105at2"/>
<evidence type="ECO:0000313" key="3">
    <source>
        <dbReference type="Proteomes" id="UP000231194"/>
    </source>
</evidence>
<accession>A0A2M8QXG1</accession>
<comment type="caution">
    <text evidence="2">The sequence shown here is derived from an EMBL/GenBank/DDBJ whole genome shotgun (WGS) entry which is preliminary data.</text>
</comment>
<reference evidence="2 3" key="1">
    <citation type="submission" date="2017-11" db="EMBL/GenBank/DDBJ databases">
        <title>Bradyrhizobium forestalis sp. nov., an efficient nitrogen-fixing bacterium isolated from nodules of forest legume species in the Amazon.</title>
        <authorList>
            <person name="Costa E.M."/>
            <person name="Guimaraes A."/>
            <person name="Carvalho T.S."/>
            <person name="Rodrigues T.L."/>
            <person name="Ribeiro P.R.A."/>
            <person name="Lebbe L."/>
            <person name="Willems A."/>
            <person name="Moreira F.M.S."/>
        </authorList>
    </citation>
    <scope>NUCLEOTIDE SEQUENCE [LARGE SCALE GENOMIC DNA]</scope>
    <source>
        <strain evidence="2 3">INPA54B</strain>
    </source>
</reference>
<dbReference type="InterPro" id="IPR036388">
    <property type="entry name" value="WH-like_DNA-bd_sf"/>
</dbReference>
<dbReference type="InterPro" id="IPR000792">
    <property type="entry name" value="Tscrpt_reg_LuxR_C"/>
</dbReference>
<gene>
    <name evidence="2" type="ORF">CVM73_37345</name>
</gene>
<protein>
    <submittedName>
        <fullName evidence="2">Helix-turn-helix transcriptional regulator</fullName>
    </submittedName>
</protein>
<dbReference type="GO" id="GO:0003677">
    <property type="term" value="F:DNA binding"/>
    <property type="evidence" value="ECO:0007669"/>
    <property type="project" value="InterPro"/>
</dbReference>
<sequence length="258" mass="29232">MNATTREDIHRVWDELSDFEVAQSAQAVACLMAFLCDRGNAWNATWAGAIRVDGNRDGDPLQGWRVGAVQALHAIAPHPDEGHFKEILQVWDRREIDPSFLLPMRDVGAFRTYSFRRELPAGWFGSPFYELHYGSVGTFDAVFVAFPLNEDCESHFGFYSRKRFTDEEIALLAYALRGIKWFHRYLMLSHGLLMASSPLTPAERKVLQLLLTDASEKHIAHQVGTAASTVHQYVVSIYRKFGVRSRAGLMSLWLNRAG</sequence>
<dbReference type="Gene3D" id="1.10.10.10">
    <property type="entry name" value="Winged helix-like DNA-binding domain superfamily/Winged helix DNA-binding domain"/>
    <property type="match status" value="1"/>
</dbReference>
<dbReference type="GO" id="GO:0006355">
    <property type="term" value="P:regulation of DNA-templated transcription"/>
    <property type="evidence" value="ECO:0007669"/>
    <property type="project" value="InterPro"/>
</dbReference>
<evidence type="ECO:0000259" key="1">
    <source>
        <dbReference type="PROSITE" id="PS50043"/>
    </source>
</evidence>
<organism evidence="2 3">
    <name type="scientific">Bradyrhizobium forestalis</name>
    <dbReference type="NCBI Taxonomy" id="1419263"/>
    <lineage>
        <taxon>Bacteria</taxon>
        <taxon>Pseudomonadati</taxon>
        <taxon>Pseudomonadota</taxon>
        <taxon>Alphaproteobacteria</taxon>
        <taxon>Hyphomicrobiales</taxon>
        <taxon>Nitrobacteraceae</taxon>
        <taxon>Bradyrhizobium</taxon>
    </lineage>
</organism>
<dbReference type="RefSeq" id="WP_100236699.1">
    <property type="nucleotide sequence ID" value="NZ_PGVG01000069.1"/>
</dbReference>
<dbReference type="Proteomes" id="UP000231194">
    <property type="component" value="Unassembled WGS sequence"/>
</dbReference>
<proteinExistence type="predicted"/>
<dbReference type="PROSITE" id="PS50043">
    <property type="entry name" value="HTH_LUXR_2"/>
    <property type="match status" value="1"/>
</dbReference>
<dbReference type="EMBL" id="PGVG01000069">
    <property type="protein sequence ID" value="PJG50251.1"/>
    <property type="molecule type" value="Genomic_DNA"/>
</dbReference>
<feature type="domain" description="HTH luxR-type" evidence="1">
    <location>
        <begin position="192"/>
        <end position="257"/>
    </location>
</feature>
<dbReference type="Pfam" id="PF00196">
    <property type="entry name" value="GerE"/>
    <property type="match status" value="1"/>
</dbReference>